<dbReference type="PANTHER" id="PTHR43792">
    <property type="entry name" value="GNAT FAMILY, PUTATIVE (AFU_ORTHOLOGUE AFUA_3G00765)-RELATED-RELATED"/>
    <property type="match status" value="1"/>
</dbReference>
<protein>
    <submittedName>
        <fullName evidence="2">Anhydro-N-acetylmuramic acid kinase</fullName>
    </submittedName>
</protein>
<evidence type="ECO:0000259" key="1">
    <source>
        <dbReference type="PROSITE" id="PS51186"/>
    </source>
</evidence>
<dbReference type="InterPro" id="IPR000182">
    <property type="entry name" value="GNAT_dom"/>
</dbReference>
<evidence type="ECO:0000313" key="2">
    <source>
        <dbReference type="EMBL" id="ANY21172.1"/>
    </source>
</evidence>
<name>A0A1B2AGA3_9SPHN</name>
<sequence>MAMSARLVQKPGVIHNSTLETERLSIRPFEPADEPLLVALFQDPMVARFVGDGSPLSPEDAALWVRRSRENLATFGYGTGAVVERASGELVGWAGFARPGDGSEEIIYGLAARHWGKGYGSEIVDALVAFAAAQGVAPVRATVDRANAGSIAILEKRGFRLAATDYGGEDGCCLFVRD</sequence>
<dbReference type="PANTHER" id="PTHR43792:SF16">
    <property type="entry name" value="N-ACETYLTRANSFERASE DOMAIN-CONTAINING PROTEIN"/>
    <property type="match status" value="1"/>
</dbReference>
<dbReference type="AlphaFoldDB" id="A0A1B2AGA3"/>
<organism evidence="2 3">
    <name type="scientific">Tsuneonella dongtanensis</name>
    <dbReference type="NCBI Taxonomy" id="692370"/>
    <lineage>
        <taxon>Bacteria</taxon>
        <taxon>Pseudomonadati</taxon>
        <taxon>Pseudomonadota</taxon>
        <taxon>Alphaproteobacteria</taxon>
        <taxon>Sphingomonadales</taxon>
        <taxon>Erythrobacteraceae</taxon>
        <taxon>Tsuneonella</taxon>
    </lineage>
</organism>
<dbReference type="PROSITE" id="PS51186">
    <property type="entry name" value="GNAT"/>
    <property type="match status" value="1"/>
</dbReference>
<dbReference type="Proteomes" id="UP000092932">
    <property type="component" value="Chromosome"/>
</dbReference>
<keyword evidence="2" id="KW-0418">Kinase</keyword>
<dbReference type="STRING" id="692370.A6F68_02679"/>
<dbReference type="InterPro" id="IPR051531">
    <property type="entry name" value="N-acetyltransferase"/>
</dbReference>
<dbReference type="InterPro" id="IPR016181">
    <property type="entry name" value="Acyl_CoA_acyltransferase"/>
</dbReference>
<gene>
    <name evidence="2" type="ORF">A6F68_02679</name>
</gene>
<proteinExistence type="predicted"/>
<feature type="domain" description="N-acetyltransferase" evidence="1">
    <location>
        <begin position="24"/>
        <end position="178"/>
    </location>
</feature>
<evidence type="ECO:0000313" key="3">
    <source>
        <dbReference type="Proteomes" id="UP000092932"/>
    </source>
</evidence>
<reference evidence="2 3" key="1">
    <citation type="submission" date="2016-07" db="EMBL/GenBank/DDBJ databases">
        <title>Complete genome sequence of Altererythrobacter dongtanensis KCTC 22672, a type strain with esterase isolated from tidal flat.</title>
        <authorList>
            <person name="Cheng H."/>
            <person name="Wu Y.-H."/>
            <person name="Zhou P."/>
            <person name="Huo Y.-Y."/>
            <person name="Wang C.-S."/>
            <person name="Xu X.-W."/>
        </authorList>
    </citation>
    <scope>NUCLEOTIDE SEQUENCE [LARGE SCALE GENOMIC DNA]</scope>
    <source>
        <strain evidence="2 3">KCTC 22672</strain>
    </source>
</reference>
<dbReference type="SUPFAM" id="SSF55729">
    <property type="entry name" value="Acyl-CoA N-acyltransferases (Nat)"/>
    <property type="match status" value="1"/>
</dbReference>
<keyword evidence="3" id="KW-1185">Reference proteome</keyword>
<dbReference type="KEGG" id="ado:A6F68_02679"/>
<dbReference type="Gene3D" id="3.40.630.30">
    <property type="match status" value="1"/>
</dbReference>
<dbReference type="Pfam" id="PF13302">
    <property type="entry name" value="Acetyltransf_3"/>
    <property type="match status" value="1"/>
</dbReference>
<dbReference type="EMBL" id="CP016591">
    <property type="protein sequence ID" value="ANY21172.1"/>
    <property type="molecule type" value="Genomic_DNA"/>
</dbReference>
<dbReference type="CDD" id="cd04301">
    <property type="entry name" value="NAT_SF"/>
    <property type="match status" value="1"/>
</dbReference>
<dbReference type="GO" id="GO:0016747">
    <property type="term" value="F:acyltransferase activity, transferring groups other than amino-acyl groups"/>
    <property type="evidence" value="ECO:0007669"/>
    <property type="project" value="InterPro"/>
</dbReference>
<keyword evidence="2" id="KW-0808">Transferase</keyword>
<dbReference type="OrthoDB" id="6293260at2"/>
<accession>A0A1B2AGA3</accession>
<dbReference type="GO" id="GO:0016301">
    <property type="term" value="F:kinase activity"/>
    <property type="evidence" value="ECO:0007669"/>
    <property type="project" value="UniProtKB-KW"/>
</dbReference>